<keyword evidence="2" id="KW-1185">Reference proteome</keyword>
<evidence type="ECO:0000313" key="2">
    <source>
        <dbReference type="Proteomes" id="UP000829398"/>
    </source>
</evidence>
<organism evidence="1 2">
    <name type="scientific">Citrus sinensis</name>
    <name type="common">Sweet orange</name>
    <name type="synonym">Citrus aurantium var. sinensis</name>
    <dbReference type="NCBI Taxonomy" id="2711"/>
    <lineage>
        <taxon>Eukaryota</taxon>
        <taxon>Viridiplantae</taxon>
        <taxon>Streptophyta</taxon>
        <taxon>Embryophyta</taxon>
        <taxon>Tracheophyta</taxon>
        <taxon>Spermatophyta</taxon>
        <taxon>Magnoliopsida</taxon>
        <taxon>eudicotyledons</taxon>
        <taxon>Gunneridae</taxon>
        <taxon>Pentapetalae</taxon>
        <taxon>rosids</taxon>
        <taxon>malvids</taxon>
        <taxon>Sapindales</taxon>
        <taxon>Rutaceae</taxon>
        <taxon>Aurantioideae</taxon>
        <taxon>Citrus</taxon>
    </lineage>
</organism>
<gene>
    <name evidence="1" type="ORF">KPL71_004181</name>
</gene>
<accession>A0ACB8N3Z5</accession>
<sequence>MVRIVRSCIQSLLKMVNSVIGMVGIAMIMYALWLIRVWQRQMDDFPLGDDDPVPWFIYTFLGLGVALCVITCSGHIGAETANGCCLYLSELPSASSRNILLDYDIKYFVELKWLQYMFFVFLFIILEAGVAADVFLNREWEEDFPEDPSGSFTQFKDFIRSNFQFCKWIGLSIVFVQGLSFILAVILKTLGPQRYYDSDDDCDPGTDRVPLLRDVVHPPTYVVGDPVYGPRNDAWPIRVDEKVEMLNLFTHRAADYRPVFC</sequence>
<comment type="caution">
    <text evidence="1">The sequence shown here is derived from an EMBL/GenBank/DDBJ whole genome shotgun (WGS) entry which is preliminary data.</text>
</comment>
<evidence type="ECO:0000313" key="1">
    <source>
        <dbReference type="EMBL" id="KAH9792581.1"/>
    </source>
</evidence>
<reference evidence="2" key="1">
    <citation type="journal article" date="2023" name="Hortic. Res.">
        <title>A chromosome-level phased genome enabling allele-level studies in sweet orange: a case study on citrus Huanglongbing tolerance.</title>
        <authorList>
            <person name="Wu B."/>
            <person name="Yu Q."/>
            <person name="Deng Z."/>
            <person name="Duan Y."/>
            <person name="Luo F."/>
            <person name="Gmitter F. Jr."/>
        </authorList>
    </citation>
    <scope>NUCLEOTIDE SEQUENCE [LARGE SCALE GENOMIC DNA]</scope>
    <source>
        <strain evidence="2">cv. Valencia</strain>
    </source>
</reference>
<protein>
    <submittedName>
        <fullName evidence="1">Tetraspanin-19</fullName>
    </submittedName>
</protein>
<dbReference type="Proteomes" id="UP000829398">
    <property type="component" value="Chromosome 2"/>
</dbReference>
<dbReference type="EMBL" id="CM039171">
    <property type="protein sequence ID" value="KAH9792581.1"/>
    <property type="molecule type" value="Genomic_DNA"/>
</dbReference>
<name>A0ACB8N3Z5_CITSI</name>
<proteinExistence type="predicted"/>